<dbReference type="EMBL" id="LAZR01000836">
    <property type="protein sequence ID" value="KKN56628.1"/>
    <property type="molecule type" value="Genomic_DNA"/>
</dbReference>
<sequence length="58" mass="6445">MKSTEELINIFSKLINKPCICSNDQLTGADPTVCKSCNVAGTLNRIGEILQEEYKEIK</sequence>
<name>A0A0F9USL6_9ZZZZ</name>
<organism evidence="1">
    <name type="scientific">marine sediment metagenome</name>
    <dbReference type="NCBI Taxonomy" id="412755"/>
    <lineage>
        <taxon>unclassified sequences</taxon>
        <taxon>metagenomes</taxon>
        <taxon>ecological metagenomes</taxon>
    </lineage>
</organism>
<proteinExistence type="predicted"/>
<accession>A0A0F9USL6</accession>
<comment type="caution">
    <text evidence="1">The sequence shown here is derived from an EMBL/GenBank/DDBJ whole genome shotgun (WGS) entry which is preliminary data.</text>
</comment>
<protein>
    <submittedName>
        <fullName evidence="1">Uncharacterized protein</fullName>
    </submittedName>
</protein>
<evidence type="ECO:0000313" key="1">
    <source>
        <dbReference type="EMBL" id="KKN56628.1"/>
    </source>
</evidence>
<reference evidence="1" key="1">
    <citation type="journal article" date="2015" name="Nature">
        <title>Complex archaea that bridge the gap between prokaryotes and eukaryotes.</title>
        <authorList>
            <person name="Spang A."/>
            <person name="Saw J.H."/>
            <person name="Jorgensen S.L."/>
            <person name="Zaremba-Niedzwiedzka K."/>
            <person name="Martijn J."/>
            <person name="Lind A.E."/>
            <person name="van Eijk R."/>
            <person name="Schleper C."/>
            <person name="Guy L."/>
            <person name="Ettema T.J."/>
        </authorList>
    </citation>
    <scope>NUCLEOTIDE SEQUENCE</scope>
</reference>
<dbReference type="AlphaFoldDB" id="A0A0F9USL6"/>
<gene>
    <name evidence="1" type="ORF">LCGC14_0570400</name>
</gene>